<feature type="compositionally biased region" description="Basic residues" evidence="1">
    <location>
        <begin position="104"/>
        <end position="115"/>
    </location>
</feature>
<name>A0A0A9BGL0_ARUDO</name>
<dbReference type="EMBL" id="GBRH01234816">
    <property type="protein sequence ID" value="JAD63079.1"/>
    <property type="molecule type" value="Transcribed_RNA"/>
</dbReference>
<evidence type="ECO:0000256" key="1">
    <source>
        <dbReference type="SAM" id="MobiDB-lite"/>
    </source>
</evidence>
<reference evidence="2" key="1">
    <citation type="submission" date="2014-09" db="EMBL/GenBank/DDBJ databases">
        <authorList>
            <person name="Magalhaes I.L.F."/>
            <person name="Oliveira U."/>
            <person name="Santos F.R."/>
            <person name="Vidigal T.H.D.A."/>
            <person name="Brescovit A.D."/>
            <person name="Santos A.J."/>
        </authorList>
    </citation>
    <scope>NUCLEOTIDE SEQUENCE</scope>
    <source>
        <tissue evidence="2">Shoot tissue taken approximately 20 cm above the soil surface</tissue>
    </source>
</reference>
<feature type="region of interest" description="Disordered" evidence="1">
    <location>
        <begin position="1"/>
        <end position="115"/>
    </location>
</feature>
<feature type="region of interest" description="Disordered" evidence="1">
    <location>
        <begin position="178"/>
        <end position="205"/>
    </location>
</feature>
<dbReference type="AlphaFoldDB" id="A0A0A9BGL0"/>
<proteinExistence type="predicted"/>
<reference evidence="2" key="2">
    <citation type="journal article" date="2015" name="Data Brief">
        <title>Shoot transcriptome of the giant reed, Arundo donax.</title>
        <authorList>
            <person name="Barrero R.A."/>
            <person name="Guerrero F.D."/>
            <person name="Moolhuijzen P."/>
            <person name="Goolsby J.A."/>
            <person name="Tidwell J."/>
            <person name="Bellgard S.E."/>
            <person name="Bellgard M.I."/>
        </authorList>
    </citation>
    <scope>NUCLEOTIDE SEQUENCE</scope>
    <source>
        <tissue evidence="2">Shoot tissue taken approximately 20 cm above the soil surface</tissue>
    </source>
</reference>
<feature type="compositionally biased region" description="Basic residues" evidence="1">
    <location>
        <begin position="18"/>
        <end position="47"/>
    </location>
</feature>
<accession>A0A0A9BGL0</accession>
<evidence type="ECO:0000313" key="2">
    <source>
        <dbReference type="EMBL" id="JAD63079.1"/>
    </source>
</evidence>
<sequence length="249" mass="27888">MGERHHLRGSVHADGHHLHPPGRHAGPVRRRLPRPRRRALRLRHPQRHALGAPLRPPHRPAGAPRHWPRPRVHAAGAHGRRPRRARRRHARRRHARGGAAACRRSARHVRLQHRRRREVPAAVHLLAGAAVLRGGRGGGVHVHRADGVLLRPGAGRHAEPLLGAVRDVLRAGKLRELGARDRGGDRNGAGRAGRVDPRRHQPGPPRQLLLAARHALHRQLRNLPDHRAVVHVQEDCGLILYGYISMDYL</sequence>
<feature type="compositionally biased region" description="Basic residues" evidence="1">
    <location>
        <begin position="66"/>
        <end position="96"/>
    </location>
</feature>
<organism evidence="2">
    <name type="scientific">Arundo donax</name>
    <name type="common">Giant reed</name>
    <name type="synonym">Donax arundinaceus</name>
    <dbReference type="NCBI Taxonomy" id="35708"/>
    <lineage>
        <taxon>Eukaryota</taxon>
        <taxon>Viridiplantae</taxon>
        <taxon>Streptophyta</taxon>
        <taxon>Embryophyta</taxon>
        <taxon>Tracheophyta</taxon>
        <taxon>Spermatophyta</taxon>
        <taxon>Magnoliopsida</taxon>
        <taxon>Liliopsida</taxon>
        <taxon>Poales</taxon>
        <taxon>Poaceae</taxon>
        <taxon>PACMAD clade</taxon>
        <taxon>Arundinoideae</taxon>
        <taxon>Arundineae</taxon>
        <taxon>Arundo</taxon>
    </lineage>
</organism>
<protein>
    <submittedName>
        <fullName evidence="2">Uncharacterized protein</fullName>
    </submittedName>
</protein>